<organism evidence="1 2">
    <name type="scientific">Heterorhabditis bacteriophora</name>
    <name type="common">Entomopathogenic nematode worm</name>
    <dbReference type="NCBI Taxonomy" id="37862"/>
    <lineage>
        <taxon>Eukaryota</taxon>
        <taxon>Metazoa</taxon>
        <taxon>Ecdysozoa</taxon>
        <taxon>Nematoda</taxon>
        <taxon>Chromadorea</taxon>
        <taxon>Rhabditida</taxon>
        <taxon>Rhabditina</taxon>
        <taxon>Rhabditomorpha</taxon>
        <taxon>Strongyloidea</taxon>
        <taxon>Heterorhabditidae</taxon>
        <taxon>Heterorhabditis</taxon>
    </lineage>
</organism>
<dbReference type="AlphaFoldDB" id="A0A1I7XJ95"/>
<name>A0A1I7XJ95_HETBA</name>
<dbReference type="GO" id="GO:0003676">
    <property type="term" value="F:nucleic acid binding"/>
    <property type="evidence" value="ECO:0007669"/>
    <property type="project" value="InterPro"/>
</dbReference>
<keyword evidence="1" id="KW-1185">Reference proteome</keyword>
<evidence type="ECO:0000313" key="2">
    <source>
        <dbReference type="WBParaSite" id="Hba_17387"/>
    </source>
</evidence>
<reference evidence="2" key="1">
    <citation type="submission" date="2016-11" db="UniProtKB">
        <authorList>
            <consortium name="WormBaseParasite"/>
        </authorList>
    </citation>
    <scope>IDENTIFICATION</scope>
</reference>
<proteinExistence type="predicted"/>
<evidence type="ECO:0000313" key="1">
    <source>
        <dbReference type="Proteomes" id="UP000095283"/>
    </source>
</evidence>
<dbReference type="Proteomes" id="UP000095283">
    <property type="component" value="Unplaced"/>
</dbReference>
<sequence length="100" mass="11483">MAKVLGFILNDSKINGQIKALSTASYAVKKIASIVKRSRKSVSKSQYIARSRMKKCSQLTQAHKDKTLHCIRYSMKCDWEKMIFSDEKKFNLDGPDRCYS</sequence>
<dbReference type="InterPro" id="IPR036397">
    <property type="entry name" value="RNaseH_sf"/>
</dbReference>
<protein>
    <submittedName>
        <fullName evidence="2">Transposase</fullName>
    </submittedName>
</protein>
<accession>A0A1I7XJ95</accession>
<dbReference type="WBParaSite" id="Hba_17387">
    <property type="protein sequence ID" value="Hba_17387"/>
    <property type="gene ID" value="Hba_17387"/>
</dbReference>
<dbReference type="Gene3D" id="3.30.420.10">
    <property type="entry name" value="Ribonuclease H-like superfamily/Ribonuclease H"/>
    <property type="match status" value="1"/>
</dbReference>